<name>A0A7N0UC60_KALFE</name>
<reference evidence="1" key="1">
    <citation type="submission" date="2021-01" db="UniProtKB">
        <authorList>
            <consortium name="EnsemblPlants"/>
        </authorList>
    </citation>
    <scope>IDENTIFICATION</scope>
</reference>
<evidence type="ECO:0000313" key="2">
    <source>
        <dbReference type="Proteomes" id="UP000594263"/>
    </source>
</evidence>
<organism evidence="1 2">
    <name type="scientific">Kalanchoe fedtschenkoi</name>
    <name type="common">Lavender scallops</name>
    <name type="synonym">South American air plant</name>
    <dbReference type="NCBI Taxonomy" id="63787"/>
    <lineage>
        <taxon>Eukaryota</taxon>
        <taxon>Viridiplantae</taxon>
        <taxon>Streptophyta</taxon>
        <taxon>Embryophyta</taxon>
        <taxon>Tracheophyta</taxon>
        <taxon>Spermatophyta</taxon>
        <taxon>Magnoliopsida</taxon>
        <taxon>eudicotyledons</taxon>
        <taxon>Gunneridae</taxon>
        <taxon>Pentapetalae</taxon>
        <taxon>Saxifragales</taxon>
        <taxon>Crassulaceae</taxon>
        <taxon>Kalanchoe</taxon>
    </lineage>
</organism>
<evidence type="ECO:0000313" key="1">
    <source>
        <dbReference type="EnsemblPlants" id="Kaladp0060s0138.1.v1.1.CDS.1"/>
    </source>
</evidence>
<keyword evidence="2" id="KW-1185">Reference proteome</keyword>
<dbReference type="AlphaFoldDB" id="A0A7N0UC60"/>
<sequence length="221" mass="25035">MAIVSDEFEKLVRKMKSLLPQEDFEDVFRTMSRYSGEAWDSAEVGVLRKKVRYLFRDHPSLITEWNSVYPRDLHIEQVDEAQREAYGNLERRLGEHVSLVNDVKHRLPDGRDYRGFLEGVARNAREANAAERIYKDGVEALEGFPELMRRLVDLLELPERLGEDGESAHGLSAEELAAATELMQLGSDGCCRSRESPAAEITADEQAAAEGLMLLKIKKNT</sequence>
<accession>A0A7N0UC60</accession>
<proteinExistence type="predicted"/>
<dbReference type="Proteomes" id="UP000594263">
    <property type="component" value="Unplaced"/>
</dbReference>
<dbReference type="EnsemblPlants" id="Kaladp0060s0138.1.v1.1">
    <property type="protein sequence ID" value="Kaladp0060s0138.1.v1.1.CDS.1"/>
    <property type="gene ID" value="Kaladp0060s0138.v1.1"/>
</dbReference>
<protein>
    <submittedName>
        <fullName evidence="1">Uncharacterized protein</fullName>
    </submittedName>
</protein>
<dbReference type="Gramene" id="Kaladp0060s0138.1.v1.1">
    <property type="protein sequence ID" value="Kaladp0060s0138.1.v1.1.CDS.1"/>
    <property type="gene ID" value="Kaladp0060s0138.v1.1"/>
</dbReference>